<reference evidence="1 2" key="1">
    <citation type="submission" date="2021-01" db="EMBL/GenBank/DDBJ databases">
        <title>Genomic Encyclopedia of Type Strains, Phase IV (KMG-IV): sequencing the most valuable type-strain genomes for metagenomic binning, comparative biology and taxonomic classification.</title>
        <authorList>
            <person name="Goeker M."/>
        </authorList>
    </citation>
    <scope>NUCLEOTIDE SEQUENCE [LARGE SCALE GENOMIC DNA]</scope>
    <source>
        <strain evidence="1 2">DSM 23711</strain>
    </source>
</reference>
<dbReference type="EMBL" id="JAFBDR010000008">
    <property type="protein sequence ID" value="MBM7571332.1"/>
    <property type="molecule type" value="Genomic_DNA"/>
</dbReference>
<keyword evidence="2" id="KW-1185">Reference proteome</keyword>
<comment type="caution">
    <text evidence="1">The sequence shown here is derived from an EMBL/GenBank/DDBJ whole genome shotgun (WGS) entry which is preliminary data.</text>
</comment>
<dbReference type="InterPro" id="IPR032568">
    <property type="entry name" value="DUF4926"/>
</dbReference>
<dbReference type="Proteomes" id="UP001296943">
    <property type="component" value="Unassembled WGS sequence"/>
</dbReference>
<organism evidence="1 2">
    <name type="scientific">Aquibacillus albus</name>
    <dbReference type="NCBI Taxonomy" id="1168171"/>
    <lineage>
        <taxon>Bacteria</taxon>
        <taxon>Bacillati</taxon>
        <taxon>Bacillota</taxon>
        <taxon>Bacilli</taxon>
        <taxon>Bacillales</taxon>
        <taxon>Bacillaceae</taxon>
        <taxon>Aquibacillus</taxon>
    </lineage>
</organism>
<protein>
    <submittedName>
        <fullName evidence="1">Uncharacterized protein</fullName>
    </submittedName>
</protein>
<proteinExistence type="predicted"/>
<sequence>MKQYDVVRIIKNDNKVGITEGQIGTILEDFGDNHFEIEISDENGITIFSGEVSGEFLEVVYRCSMREKDLFEFLIFIAEEDAQISTIVDFFTNQLGYEVNVLKNIVDYGVKMDILKVIKNDEDNENCMVVEGNELNEIDWSISNVIHEIWFKNFDYYRKKLFVSNPEIPKEFRGFIKE</sequence>
<evidence type="ECO:0000313" key="2">
    <source>
        <dbReference type="Proteomes" id="UP001296943"/>
    </source>
</evidence>
<name>A0ABS2MZN8_9BACI</name>
<accession>A0ABS2MZN8</accession>
<dbReference type="RefSeq" id="WP_204498856.1">
    <property type="nucleotide sequence ID" value="NZ_JAFBDR010000008.1"/>
</dbReference>
<evidence type="ECO:0000313" key="1">
    <source>
        <dbReference type="EMBL" id="MBM7571332.1"/>
    </source>
</evidence>
<dbReference type="Pfam" id="PF16277">
    <property type="entry name" value="DUF4926"/>
    <property type="match status" value="1"/>
</dbReference>
<gene>
    <name evidence="1" type="ORF">JOC48_001828</name>
</gene>